<dbReference type="NCBIfam" id="TIGR02896">
    <property type="entry name" value="spore_III_AF"/>
    <property type="match status" value="1"/>
</dbReference>
<evidence type="ECO:0000256" key="2">
    <source>
        <dbReference type="SAM" id="Phobius"/>
    </source>
</evidence>
<name>A0A3M8CH21_9BACL</name>
<reference evidence="3 4" key="1">
    <citation type="submission" date="2018-10" db="EMBL/GenBank/DDBJ databases">
        <title>Phylogenomics of Brevibacillus.</title>
        <authorList>
            <person name="Dunlap C."/>
        </authorList>
    </citation>
    <scope>NUCLEOTIDE SEQUENCE [LARGE SCALE GENOMIC DNA]</scope>
    <source>
        <strain evidence="3 4">JCM 15085</strain>
    </source>
</reference>
<dbReference type="Proteomes" id="UP000281915">
    <property type="component" value="Unassembled WGS sequence"/>
</dbReference>
<dbReference type="EMBL" id="RHHT01000046">
    <property type="protein sequence ID" value="RNB75076.1"/>
    <property type="molecule type" value="Genomic_DNA"/>
</dbReference>
<dbReference type="AlphaFoldDB" id="A0A3M8CH21"/>
<keyword evidence="2" id="KW-0812">Transmembrane</keyword>
<sequence>MTWLTLWLKKIILLVLLAAFLDLILPNTTLQRYVKMVMGLILLLTIISPLFALFNLSQDDLALRLDRYQEELNKPADSEWKRITSKLLSHQSEQTTAYVQAQISAAVKTRVKQVYGMDVQHIEIQMDKSNPDQPVLQRIALIVEDSDSQEKRSEQTPVQPIQPIQPVDIQISTPAVKTDRAPPDREVSARQDNPVHARIASDIALQWGLAADQVTVTDESPATGKQ</sequence>
<evidence type="ECO:0000256" key="1">
    <source>
        <dbReference type="SAM" id="MobiDB-lite"/>
    </source>
</evidence>
<feature type="compositionally biased region" description="Basic and acidic residues" evidence="1">
    <location>
        <begin position="177"/>
        <end position="194"/>
    </location>
</feature>
<dbReference type="RefSeq" id="WP_122914741.1">
    <property type="nucleotide sequence ID" value="NZ_RHHT01000046.1"/>
</dbReference>
<dbReference type="Pfam" id="PF09581">
    <property type="entry name" value="Spore_III_AF"/>
    <property type="match status" value="1"/>
</dbReference>
<evidence type="ECO:0000313" key="4">
    <source>
        <dbReference type="Proteomes" id="UP000281915"/>
    </source>
</evidence>
<organism evidence="3 4">
    <name type="scientific">Brevibacillus panacihumi</name>
    <dbReference type="NCBI Taxonomy" id="497735"/>
    <lineage>
        <taxon>Bacteria</taxon>
        <taxon>Bacillati</taxon>
        <taxon>Bacillota</taxon>
        <taxon>Bacilli</taxon>
        <taxon>Bacillales</taxon>
        <taxon>Paenibacillaceae</taxon>
        <taxon>Brevibacillus</taxon>
    </lineage>
</organism>
<keyword evidence="2" id="KW-1133">Transmembrane helix</keyword>
<feature type="compositionally biased region" description="Low complexity" evidence="1">
    <location>
        <begin position="157"/>
        <end position="171"/>
    </location>
</feature>
<keyword evidence="2" id="KW-0472">Membrane</keyword>
<gene>
    <name evidence="3" type="primary">spoIIIAF</name>
    <name evidence="3" type="ORF">EDM58_19140</name>
</gene>
<comment type="caution">
    <text evidence="3">The sequence shown here is derived from an EMBL/GenBank/DDBJ whole genome shotgun (WGS) entry which is preliminary data.</text>
</comment>
<protein>
    <submittedName>
        <fullName evidence="3">Stage III sporulation protein AF</fullName>
    </submittedName>
</protein>
<feature type="transmembrane region" description="Helical" evidence="2">
    <location>
        <begin position="36"/>
        <end position="57"/>
    </location>
</feature>
<proteinExistence type="predicted"/>
<dbReference type="InterPro" id="IPR014245">
    <property type="entry name" value="Spore_III_AF"/>
</dbReference>
<accession>A0A3M8CH21</accession>
<evidence type="ECO:0000313" key="3">
    <source>
        <dbReference type="EMBL" id="RNB75076.1"/>
    </source>
</evidence>
<feature type="region of interest" description="Disordered" evidence="1">
    <location>
        <begin position="146"/>
        <end position="194"/>
    </location>
</feature>